<accession>A0A645HC82</accession>
<comment type="caution">
    <text evidence="1">The sequence shown here is derived from an EMBL/GenBank/DDBJ whole genome shotgun (WGS) entry which is preliminary data.</text>
</comment>
<organism evidence="1">
    <name type="scientific">bioreactor metagenome</name>
    <dbReference type="NCBI Taxonomy" id="1076179"/>
    <lineage>
        <taxon>unclassified sequences</taxon>
        <taxon>metagenomes</taxon>
        <taxon>ecological metagenomes</taxon>
    </lineage>
</organism>
<name>A0A645HC82_9ZZZZ</name>
<evidence type="ECO:0000313" key="1">
    <source>
        <dbReference type="EMBL" id="MPN35729.1"/>
    </source>
</evidence>
<proteinExistence type="predicted"/>
<reference evidence="1" key="1">
    <citation type="submission" date="2019-08" db="EMBL/GenBank/DDBJ databases">
        <authorList>
            <person name="Kucharzyk K."/>
            <person name="Murdoch R.W."/>
            <person name="Higgins S."/>
            <person name="Loffler F."/>
        </authorList>
    </citation>
    <scope>NUCLEOTIDE SEQUENCE</scope>
</reference>
<dbReference type="EMBL" id="VSSQ01089518">
    <property type="protein sequence ID" value="MPN35729.1"/>
    <property type="molecule type" value="Genomic_DNA"/>
</dbReference>
<gene>
    <name evidence="1" type="ORF">SDC9_183228</name>
</gene>
<dbReference type="AlphaFoldDB" id="A0A645HC82"/>
<sequence length="213" mass="25292">MLEARYPDLKSLMTFYKLLERSINELLKSRKGIHKKGKNKFKIVENKRLNDELDVFLQTFIARDKSIVRGIEYFRWILEYPWMSEGKADRESARYFFSSKADQFEHRILKIYNQEDKLVGIVLLKIRDKNMVVNHIYAADAQMGSIAAYLVNLSLKELINTITTFDNRLSDKLRSKRTNFIYIRNIKRPYLFPRNHDISVDYFQEGDGDSVFT</sequence>
<protein>
    <submittedName>
        <fullName evidence="1">Uncharacterized protein</fullName>
    </submittedName>
</protein>